<dbReference type="AlphaFoldDB" id="B8LMQ6"/>
<reference evidence="2" key="1">
    <citation type="submission" date="2007-06" db="EMBL/GenBank/DDBJ databases">
        <title>Full length cDNA sequences from Sitka Spruce (Picea sitchensis).</title>
        <authorList>
            <person name="Ralph S.G."/>
            <person name="Chun H.E."/>
            <person name="Liao N."/>
            <person name="Ali J."/>
            <person name="Reid K."/>
            <person name="Kolosova N."/>
            <person name="Cooper N."/>
            <person name="Cullis C."/>
            <person name="Jancsik S."/>
            <person name="Moore R."/>
            <person name="Mayo M."/>
            <person name="Wagner S."/>
            <person name="Holt R.A."/>
            <person name="Jones S.J.M."/>
            <person name="Marra M.A."/>
            <person name="Ritland C.E."/>
            <person name="Ritland K."/>
            <person name="Bohlmann J."/>
        </authorList>
    </citation>
    <scope>NUCLEOTIDE SEQUENCE</scope>
    <source>
        <tissue evidence="2">Green portion of the leader tissue</tissue>
    </source>
</reference>
<protein>
    <submittedName>
        <fullName evidence="2">Uncharacterized protein</fullName>
    </submittedName>
</protein>
<proteinExistence type="evidence at transcript level"/>
<feature type="transmembrane region" description="Helical" evidence="1">
    <location>
        <begin position="36"/>
        <end position="58"/>
    </location>
</feature>
<keyword evidence="1" id="KW-0812">Transmembrane</keyword>
<organism evidence="2">
    <name type="scientific">Picea sitchensis</name>
    <name type="common">Sitka spruce</name>
    <name type="synonym">Pinus sitchensis</name>
    <dbReference type="NCBI Taxonomy" id="3332"/>
    <lineage>
        <taxon>Eukaryota</taxon>
        <taxon>Viridiplantae</taxon>
        <taxon>Streptophyta</taxon>
        <taxon>Embryophyta</taxon>
        <taxon>Tracheophyta</taxon>
        <taxon>Spermatophyta</taxon>
        <taxon>Pinopsida</taxon>
        <taxon>Pinidae</taxon>
        <taxon>Conifers I</taxon>
        <taxon>Pinales</taxon>
        <taxon>Pinaceae</taxon>
        <taxon>Picea</taxon>
    </lineage>
</organism>
<keyword evidence="1" id="KW-0472">Membrane</keyword>
<keyword evidence="1" id="KW-1133">Transmembrane helix</keyword>
<accession>B8LMQ6</accession>
<sequence length="59" mass="6738">MHAFTFCVAAACVRETVLLLDDKRRNEIKGRSDTCLFTTSSAQIFIATTSIFRMLFLLY</sequence>
<name>B8LMQ6_PICSI</name>
<dbReference type="EMBL" id="EF677083">
    <property type="protein sequence ID" value="ABR16936.1"/>
    <property type="molecule type" value="mRNA"/>
</dbReference>
<evidence type="ECO:0000256" key="1">
    <source>
        <dbReference type="SAM" id="Phobius"/>
    </source>
</evidence>
<evidence type="ECO:0000313" key="2">
    <source>
        <dbReference type="EMBL" id="ABR16936.1"/>
    </source>
</evidence>